<reference evidence="3" key="2">
    <citation type="submission" date="2025-09" db="UniProtKB">
        <authorList>
            <consortium name="Ensembl"/>
        </authorList>
    </citation>
    <scope>IDENTIFICATION</scope>
</reference>
<protein>
    <recommendedName>
        <fullName evidence="5">L1 transposable element RRM domain-containing protein</fullName>
    </recommendedName>
</protein>
<sequence length="270" mass="31342">MSRKPGKQINSSSRIMTSANAEPYCSHWRLWEKISNKILRHINKRFDNLEHTLHAVQKSQRELLEKGKSMEEQALDQENRLSRLEKVVSNLESRNKALTLKGPRPAEFTQDLIPKLLGEDHLKSPVIVDRAHRSPRSPPAAGAAPRPIIARIHFYRDKELILRLQRDRALEYQGHKVLIFPEVRQQRREFSEVFKILREKKMELRYPAKLLVKYNGHLKVFSTLGEVSVFINSELNSLSLKRSCRALKLTRNHRTTARTEGTHQVSPNSP</sequence>
<name>A0A3Q4HZB5_NEOBR</name>
<evidence type="ECO:0000313" key="3">
    <source>
        <dbReference type="Ensembl" id="ENSNBRP00000023092.1"/>
    </source>
</evidence>
<dbReference type="Gene3D" id="3.30.250.20">
    <property type="entry name" value="L1 transposable element, C-terminal domain"/>
    <property type="match status" value="1"/>
</dbReference>
<evidence type="ECO:0000256" key="1">
    <source>
        <dbReference type="SAM" id="Coils"/>
    </source>
</evidence>
<organism evidence="3 4">
    <name type="scientific">Neolamprologus brichardi</name>
    <name type="common">Fairy cichlid</name>
    <name type="synonym">Lamprologus brichardi</name>
    <dbReference type="NCBI Taxonomy" id="32507"/>
    <lineage>
        <taxon>Eukaryota</taxon>
        <taxon>Metazoa</taxon>
        <taxon>Chordata</taxon>
        <taxon>Craniata</taxon>
        <taxon>Vertebrata</taxon>
        <taxon>Euteleostomi</taxon>
        <taxon>Actinopterygii</taxon>
        <taxon>Neopterygii</taxon>
        <taxon>Teleostei</taxon>
        <taxon>Neoteleostei</taxon>
        <taxon>Acanthomorphata</taxon>
        <taxon>Ovalentaria</taxon>
        <taxon>Cichlomorphae</taxon>
        <taxon>Cichliformes</taxon>
        <taxon>Cichlidae</taxon>
        <taxon>African cichlids</taxon>
        <taxon>Pseudocrenilabrinae</taxon>
        <taxon>Lamprologini</taxon>
        <taxon>Neolamprologus</taxon>
    </lineage>
</organism>
<keyword evidence="1" id="KW-0175">Coiled coil</keyword>
<evidence type="ECO:0000313" key="4">
    <source>
        <dbReference type="Proteomes" id="UP000261580"/>
    </source>
</evidence>
<dbReference type="InterPro" id="IPR042566">
    <property type="entry name" value="L1_C"/>
</dbReference>
<proteinExistence type="predicted"/>
<evidence type="ECO:0000256" key="2">
    <source>
        <dbReference type="SAM" id="MobiDB-lite"/>
    </source>
</evidence>
<keyword evidence="4" id="KW-1185">Reference proteome</keyword>
<dbReference type="PANTHER" id="PTHR11505">
    <property type="entry name" value="L1 TRANSPOSABLE ELEMENT-RELATED"/>
    <property type="match status" value="1"/>
</dbReference>
<dbReference type="Ensembl" id="ENSNBRT00000023694.1">
    <property type="protein sequence ID" value="ENSNBRP00000023092.1"/>
    <property type="gene ID" value="ENSNBRG00000017679.1"/>
</dbReference>
<dbReference type="GeneTree" id="ENSGT00940000167395"/>
<dbReference type="Gene3D" id="3.30.70.1820">
    <property type="entry name" value="L1 transposable element, RRM domain"/>
    <property type="match status" value="1"/>
</dbReference>
<feature type="compositionally biased region" description="Polar residues" evidence="2">
    <location>
        <begin position="258"/>
        <end position="270"/>
    </location>
</feature>
<dbReference type="OMA" id="PMEANTE"/>
<dbReference type="InterPro" id="IPR004244">
    <property type="entry name" value="Transposase_22"/>
</dbReference>
<evidence type="ECO:0008006" key="5">
    <source>
        <dbReference type="Google" id="ProtNLM"/>
    </source>
</evidence>
<dbReference type="AlphaFoldDB" id="A0A3Q4HZB5"/>
<accession>A0A3Q4HZB5</accession>
<dbReference type="Proteomes" id="UP000261580">
    <property type="component" value="Unassembled WGS sequence"/>
</dbReference>
<reference evidence="3" key="1">
    <citation type="submission" date="2025-08" db="UniProtKB">
        <authorList>
            <consortium name="Ensembl"/>
        </authorList>
    </citation>
    <scope>IDENTIFICATION</scope>
</reference>
<feature type="coiled-coil region" evidence="1">
    <location>
        <begin position="67"/>
        <end position="101"/>
    </location>
</feature>
<dbReference type="STRING" id="32507.ENSNBRP00000023092"/>
<feature type="region of interest" description="Disordered" evidence="2">
    <location>
        <begin position="251"/>
        <end position="270"/>
    </location>
</feature>